<dbReference type="PANTHER" id="PTHR30146:SF105">
    <property type="entry name" value="CATABOLITE CONTROL PROTEIN B"/>
    <property type="match status" value="1"/>
</dbReference>
<dbReference type="EMBL" id="QYZD01000018">
    <property type="protein sequence ID" value="RJG22153.1"/>
    <property type="molecule type" value="Genomic_DNA"/>
</dbReference>
<evidence type="ECO:0000256" key="2">
    <source>
        <dbReference type="ARBA" id="ARBA00023125"/>
    </source>
</evidence>
<feature type="domain" description="HTH lacI-type" evidence="4">
    <location>
        <begin position="2"/>
        <end position="56"/>
    </location>
</feature>
<dbReference type="Pfam" id="PF00356">
    <property type="entry name" value="LacI"/>
    <property type="match status" value="1"/>
</dbReference>
<dbReference type="SUPFAM" id="SSF47413">
    <property type="entry name" value="lambda repressor-like DNA-binding domains"/>
    <property type="match status" value="1"/>
</dbReference>
<dbReference type="Pfam" id="PF00532">
    <property type="entry name" value="Peripla_BP_1"/>
    <property type="match status" value="1"/>
</dbReference>
<dbReference type="GO" id="GO:0003700">
    <property type="term" value="F:DNA-binding transcription factor activity"/>
    <property type="evidence" value="ECO:0007669"/>
    <property type="project" value="TreeGrafter"/>
</dbReference>
<evidence type="ECO:0000256" key="3">
    <source>
        <dbReference type="ARBA" id="ARBA00023163"/>
    </source>
</evidence>
<keyword evidence="1" id="KW-0805">Transcription regulation</keyword>
<keyword evidence="2 5" id="KW-0238">DNA-binding</keyword>
<dbReference type="PROSITE" id="PS00356">
    <property type="entry name" value="HTH_LACI_1"/>
    <property type="match status" value="1"/>
</dbReference>
<dbReference type="GO" id="GO:0000976">
    <property type="term" value="F:transcription cis-regulatory region binding"/>
    <property type="evidence" value="ECO:0007669"/>
    <property type="project" value="TreeGrafter"/>
</dbReference>
<dbReference type="SMART" id="SM00354">
    <property type="entry name" value="HTH_LACI"/>
    <property type="match status" value="1"/>
</dbReference>
<evidence type="ECO:0000256" key="1">
    <source>
        <dbReference type="ARBA" id="ARBA00023015"/>
    </source>
</evidence>
<protein>
    <submittedName>
        <fullName evidence="5">LacI family DNA-binding transcriptional regulator</fullName>
    </submittedName>
</protein>
<evidence type="ECO:0000313" key="6">
    <source>
        <dbReference type="Proteomes" id="UP000266177"/>
    </source>
</evidence>
<dbReference type="PROSITE" id="PS50932">
    <property type="entry name" value="HTH_LACI_2"/>
    <property type="match status" value="1"/>
</dbReference>
<accession>A0A3A3GE50</accession>
<dbReference type="AlphaFoldDB" id="A0A3A3GE50"/>
<name>A0A3A3GE50_PANTH</name>
<dbReference type="InterPro" id="IPR010982">
    <property type="entry name" value="Lambda_DNA-bd_dom_sf"/>
</dbReference>
<dbReference type="CDD" id="cd01392">
    <property type="entry name" value="HTH_LacI"/>
    <property type="match status" value="1"/>
</dbReference>
<keyword evidence="3" id="KW-0804">Transcription</keyword>
<dbReference type="SUPFAM" id="SSF53822">
    <property type="entry name" value="Periplasmic binding protein-like I"/>
    <property type="match status" value="1"/>
</dbReference>
<dbReference type="OrthoDB" id="9798934at2"/>
<dbReference type="Proteomes" id="UP000266177">
    <property type="component" value="Unassembled WGS sequence"/>
</dbReference>
<dbReference type="Gene3D" id="3.40.50.2300">
    <property type="match status" value="2"/>
</dbReference>
<evidence type="ECO:0000259" key="4">
    <source>
        <dbReference type="PROSITE" id="PS50932"/>
    </source>
</evidence>
<dbReference type="InterPro" id="IPR001761">
    <property type="entry name" value="Peripla_BP/Lac1_sug-bd_dom"/>
</dbReference>
<dbReference type="PANTHER" id="PTHR30146">
    <property type="entry name" value="LACI-RELATED TRANSCRIPTIONAL REPRESSOR"/>
    <property type="match status" value="1"/>
</dbReference>
<proteinExistence type="predicted"/>
<reference evidence="5 6" key="1">
    <citation type="submission" date="2018-09" db="EMBL/GenBank/DDBJ databases">
        <title>Paenibacillus SK2017-BO5.</title>
        <authorList>
            <person name="Piskunova J.V."/>
            <person name="Dubiley S.A."/>
            <person name="Severinov K.V."/>
        </authorList>
    </citation>
    <scope>NUCLEOTIDE SEQUENCE [LARGE SCALE GENOMIC DNA]</scope>
    <source>
        <strain evidence="5 6">BO5</strain>
    </source>
</reference>
<organism evidence="5 6">
    <name type="scientific">Paenibacillus thiaminolyticus</name>
    <name type="common">Bacillus thiaminolyticus</name>
    <dbReference type="NCBI Taxonomy" id="49283"/>
    <lineage>
        <taxon>Bacteria</taxon>
        <taxon>Bacillati</taxon>
        <taxon>Bacillota</taxon>
        <taxon>Bacilli</taxon>
        <taxon>Bacillales</taxon>
        <taxon>Paenibacillaceae</taxon>
        <taxon>Paenibacillus</taxon>
    </lineage>
</organism>
<dbReference type="InterPro" id="IPR028082">
    <property type="entry name" value="Peripla_BP_I"/>
</dbReference>
<dbReference type="RefSeq" id="WP_119795044.1">
    <property type="nucleotide sequence ID" value="NZ_QYZD01000018.1"/>
</dbReference>
<sequence>MANIYDIAKMAGVSVATVSRVLNNHKYVSDDKRDKILTIIDELNYTPNKNAIDLIRGETKIIGLIIPYNNSQCFDQILNGVLKKAIEKDYTVTVLPSQYSKTKEIEYLSKLKNKLLDGIIIASRANGWDSIIPYTEYGAIAACEFTPHPAIGCSYFDRYSSYVEAFQLLKNKGHEHVAFTSARGIESVSTQQMIAAYKEVFGKLPPEFHVSNCFCLEDGFSAAKRLLDLPQRPTAIFANGDEVAGGVHLYAKSIDLQIPDDVAIIGQENQPIGAGLGITSIDHQLSKVGEQACELIINKSSVKIKIPYQFIPRSSV</sequence>
<dbReference type="PRINTS" id="PR00036">
    <property type="entry name" value="HTHLACI"/>
</dbReference>
<dbReference type="CDD" id="cd06286">
    <property type="entry name" value="PBP1_CcpB-like"/>
    <property type="match status" value="1"/>
</dbReference>
<evidence type="ECO:0000313" key="5">
    <source>
        <dbReference type="EMBL" id="RJG22153.1"/>
    </source>
</evidence>
<dbReference type="InterPro" id="IPR000843">
    <property type="entry name" value="HTH_LacI"/>
</dbReference>
<gene>
    <name evidence="5" type="ORF">DQX05_18855</name>
</gene>
<comment type="caution">
    <text evidence="5">The sequence shown here is derived from an EMBL/GenBank/DDBJ whole genome shotgun (WGS) entry which is preliminary data.</text>
</comment>
<dbReference type="Gene3D" id="1.10.260.40">
    <property type="entry name" value="lambda repressor-like DNA-binding domains"/>
    <property type="match status" value="1"/>
</dbReference>